<reference evidence="10" key="1">
    <citation type="journal article" date="2021" name="Front. Mar. Sci.">
        <title>Genomes of Diverse Isolates of Prochlorococcus High-Light-Adapted Clade II in the Western Pacific Ocean.</title>
        <authorList>
            <person name="Yan W."/>
            <person name="Feng X."/>
            <person name="Zhang W."/>
            <person name="Nawaz M.Z."/>
            <person name="Luo T."/>
            <person name="Zhang R."/>
            <person name="Jiao N."/>
        </authorList>
    </citation>
    <scope>NUCLEOTIDE SEQUENCE</scope>
    <source>
        <strain evidence="10">CUG1433</strain>
    </source>
</reference>
<comment type="catalytic activity">
    <reaction evidence="1 8">
        <text>dTDP-alpha-D-glucose = dTDP-4-dehydro-6-deoxy-alpha-D-glucose + H2O</text>
        <dbReference type="Rhea" id="RHEA:17221"/>
        <dbReference type="ChEBI" id="CHEBI:15377"/>
        <dbReference type="ChEBI" id="CHEBI:57477"/>
        <dbReference type="ChEBI" id="CHEBI:57649"/>
        <dbReference type="EC" id="4.2.1.46"/>
    </reaction>
</comment>
<evidence type="ECO:0000256" key="8">
    <source>
        <dbReference type="RuleBase" id="RU004473"/>
    </source>
</evidence>
<dbReference type="PANTHER" id="PTHR43000">
    <property type="entry name" value="DTDP-D-GLUCOSE 4,6-DEHYDRATASE-RELATED"/>
    <property type="match status" value="1"/>
</dbReference>
<evidence type="ECO:0000313" key="11">
    <source>
        <dbReference type="Proteomes" id="UP000668060"/>
    </source>
</evidence>
<comment type="similarity">
    <text evidence="3 8">Belongs to the NAD(P)-dependent epimerase/dehydratase family. dTDP-glucose dehydratase subfamily.</text>
</comment>
<dbReference type="Proteomes" id="UP000668060">
    <property type="component" value="Unassembled WGS sequence"/>
</dbReference>
<sequence length="351" mass="40564">MKVLIAGGSGFIGRNLIEKLLIHTDYKIVNIDKNGYASAEIIIDNNLKDRYKFINYNLSDSSKIQEIIFQINPDLIINLAADTHVDRSIDDPGLFVENNISATLNLLESARKLYFKMDKDRQNKFIFYHAGTDEIYGSAKENSYFNEQSKINPRSPYSASKASTDFLVKSWFHTYKLPVIIGNCSNNFGPGQFPEKLIPLVIFKVINNFKIPIYGDGEFIRDWIYVHDHVEAILKIIELGKFGESYCIGANNLISNNAIVKLLCEILDKKLNKKSSSKNLIYYVTDRPGHDKRYALDTKKIKKEINWEPKYSFESALKITVDWYLNNQKWVEKQLFKSDYNCERLGLKNFF</sequence>
<dbReference type="EC" id="4.2.1.46" evidence="4 8"/>
<evidence type="ECO:0000256" key="7">
    <source>
        <dbReference type="ARBA" id="ARBA00023239"/>
    </source>
</evidence>
<evidence type="ECO:0000256" key="5">
    <source>
        <dbReference type="ARBA" id="ARBA00016977"/>
    </source>
</evidence>
<comment type="caution">
    <text evidence="10">The sequence shown here is derived from an EMBL/GenBank/DDBJ whole genome shotgun (WGS) entry which is preliminary data.</text>
</comment>
<proteinExistence type="inferred from homology"/>
<dbReference type="EMBL" id="JAEPLN010000001">
    <property type="protein sequence ID" value="MBO6971819.1"/>
    <property type="molecule type" value="Genomic_DNA"/>
</dbReference>
<evidence type="ECO:0000256" key="1">
    <source>
        <dbReference type="ARBA" id="ARBA00001539"/>
    </source>
</evidence>
<dbReference type="SUPFAM" id="SSF51735">
    <property type="entry name" value="NAD(P)-binding Rossmann-fold domains"/>
    <property type="match status" value="1"/>
</dbReference>
<dbReference type="GO" id="GO:0009225">
    <property type="term" value="P:nucleotide-sugar metabolic process"/>
    <property type="evidence" value="ECO:0007669"/>
    <property type="project" value="InterPro"/>
</dbReference>
<protein>
    <recommendedName>
        <fullName evidence="5 8">dTDP-glucose 4,6-dehydratase</fullName>
        <ecNumber evidence="4 8">4.2.1.46</ecNumber>
    </recommendedName>
</protein>
<evidence type="ECO:0000256" key="6">
    <source>
        <dbReference type="ARBA" id="ARBA00023027"/>
    </source>
</evidence>
<dbReference type="GO" id="GO:0008460">
    <property type="term" value="F:dTDP-glucose 4,6-dehydratase activity"/>
    <property type="evidence" value="ECO:0007669"/>
    <property type="project" value="UniProtKB-EC"/>
</dbReference>
<dbReference type="InterPro" id="IPR005888">
    <property type="entry name" value="dTDP_Gluc_deHydtase"/>
</dbReference>
<keyword evidence="7 8" id="KW-0456">Lyase</keyword>
<name>A0A9D9BT35_PROMR</name>
<gene>
    <name evidence="10" type="primary">rfbB</name>
    <name evidence="10" type="ORF">JJ842_07830</name>
</gene>
<feature type="domain" description="NAD(P)-binding" evidence="9">
    <location>
        <begin position="4"/>
        <end position="318"/>
    </location>
</feature>
<dbReference type="Gene3D" id="3.90.25.10">
    <property type="entry name" value="UDP-galactose 4-epimerase, domain 1"/>
    <property type="match status" value="1"/>
</dbReference>
<dbReference type="Gene3D" id="3.40.50.720">
    <property type="entry name" value="NAD(P)-binding Rossmann-like Domain"/>
    <property type="match status" value="1"/>
</dbReference>
<dbReference type="InterPro" id="IPR016040">
    <property type="entry name" value="NAD(P)-bd_dom"/>
</dbReference>
<evidence type="ECO:0000259" key="9">
    <source>
        <dbReference type="Pfam" id="PF16363"/>
    </source>
</evidence>
<evidence type="ECO:0000313" key="10">
    <source>
        <dbReference type="EMBL" id="MBO6971819.1"/>
    </source>
</evidence>
<evidence type="ECO:0000256" key="4">
    <source>
        <dbReference type="ARBA" id="ARBA00011990"/>
    </source>
</evidence>
<accession>A0A9D9BT35</accession>
<dbReference type="InterPro" id="IPR036291">
    <property type="entry name" value="NAD(P)-bd_dom_sf"/>
</dbReference>
<evidence type="ECO:0000256" key="3">
    <source>
        <dbReference type="ARBA" id="ARBA00008178"/>
    </source>
</evidence>
<dbReference type="Pfam" id="PF16363">
    <property type="entry name" value="GDP_Man_Dehyd"/>
    <property type="match status" value="1"/>
</dbReference>
<organism evidence="10 11">
    <name type="scientific">Prochlorococcus marinus CUG1433</name>
    <dbReference type="NCBI Taxonomy" id="2774506"/>
    <lineage>
        <taxon>Bacteria</taxon>
        <taxon>Bacillati</taxon>
        <taxon>Cyanobacteriota</taxon>
        <taxon>Cyanophyceae</taxon>
        <taxon>Synechococcales</taxon>
        <taxon>Prochlorococcaceae</taxon>
        <taxon>Prochlorococcus</taxon>
    </lineage>
</organism>
<dbReference type="AlphaFoldDB" id="A0A9D9BT35"/>
<comment type="cofactor">
    <cofactor evidence="2 8">
        <name>NAD(+)</name>
        <dbReference type="ChEBI" id="CHEBI:57540"/>
    </cofactor>
</comment>
<evidence type="ECO:0000256" key="2">
    <source>
        <dbReference type="ARBA" id="ARBA00001911"/>
    </source>
</evidence>
<dbReference type="NCBIfam" id="TIGR01181">
    <property type="entry name" value="dTDP_gluc_dehyt"/>
    <property type="match status" value="1"/>
</dbReference>
<keyword evidence="6" id="KW-0520">NAD</keyword>